<dbReference type="AlphaFoldDB" id="A0A8S1GPZ7"/>
<feature type="coiled-coil region" evidence="1">
    <location>
        <begin position="582"/>
        <end position="634"/>
    </location>
</feature>
<reference evidence="3" key="1">
    <citation type="submission" date="2020-10" db="EMBL/GenBank/DDBJ databases">
        <authorList>
            <person name="Kikuchi T."/>
        </authorList>
    </citation>
    <scope>NUCLEOTIDE SEQUENCE</scope>
    <source>
        <strain evidence="3">NKZ352</strain>
    </source>
</reference>
<proteinExistence type="predicted"/>
<feature type="compositionally biased region" description="Polar residues" evidence="2">
    <location>
        <begin position="276"/>
        <end position="287"/>
    </location>
</feature>
<organism evidence="3 4">
    <name type="scientific">Caenorhabditis auriculariae</name>
    <dbReference type="NCBI Taxonomy" id="2777116"/>
    <lineage>
        <taxon>Eukaryota</taxon>
        <taxon>Metazoa</taxon>
        <taxon>Ecdysozoa</taxon>
        <taxon>Nematoda</taxon>
        <taxon>Chromadorea</taxon>
        <taxon>Rhabditida</taxon>
        <taxon>Rhabditina</taxon>
        <taxon>Rhabditomorpha</taxon>
        <taxon>Rhabditoidea</taxon>
        <taxon>Rhabditidae</taxon>
        <taxon>Peloderinae</taxon>
        <taxon>Caenorhabditis</taxon>
    </lineage>
</organism>
<feature type="compositionally biased region" description="Basic and acidic residues" evidence="2">
    <location>
        <begin position="383"/>
        <end position="397"/>
    </location>
</feature>
<dbReference type="Proteomes" id="UP000835052">
    <property type="component" value="Unassembled WGS sequence"/>
</dbReference>
<name>A0A8S1GPZ7_9PELO</name>
<evidence type="ECO:0000313" key="4">
    <source>
        <dbReference type="Proteomes" id="UP000835052"/>
    </source>
</evidence>
<sequence length="643" mass="71624">MAERPRAAPSVSRAHRRVAVRVPSPPAWSPPKDLHSPTDMDAGNDLLPLLPEVQDALSEEFDGIECSMGPGVVLAQAPFRLPFAHLGRQVTFVPDTSCLEDFECAGMHRIDLGKKSAIFTDGEPGCCLELVLGRGRDWITPLTKLFDKLYPVKWAFFVAELEQGHATYHVLSSSLPAVSSTKREDTPDSTEQSSMISSPSASVSEASNFSLWVVPVTKIFAVPAPKKTVKVVRKVIKKKSPTGEVIVDPGEPPKERKVRIVKKKAEKKDSPDRETGTPTARSSSSELPLNGSIGLNKVKSVNSSDSLDGDVTPVNGSFTACTSADMPDSDGSASELRRKLLANTSSENFEEKFLVNGEPRKLNGFSSAQRALRPSLSRSSMTPDRRLDPIFEGKSSERLPPPTITTTKPQNCRITHPSPAQIPVVALQMILTKCFSYQQLGYLRGYYKLLERSDKLLMSLQRRVVAEPALQYATSVMTNIQVHILNPVDIMRAVLDEGVCCFPYGIILDKTFLLLDRIESMLKGNYEETVNWEPVATHAKRAALHYRTHLERVMEERMGENLRLKAAQRIIRLDSFMVDAQVSKLEKEASKAKEDLRWEIEQLHQKNSQLRRENRELKASQMKLESRVEILEGKFKTLARLLS</sequence>
<gene>
    <name evidence="3" type="ORF">CAUJ_LOCUS687</name>
</gene>
<feature type="region of interest" description="Disordered" evidence="2">
    <location>
        <begin position="243"/>
        <end position="293"/>
    </location>
</feature>
<feature type="region of interest" description="Disordered" evidence="2">
    <location>
        <begin position="179"/>
        <end position="199"/>
    </location>
</feature>
<feature type="compositionally biased region" description="Basic residues" evidence="2">
    <location>
        <begin position="256"/>
        <end position="265"/>
    </location>
</feature>
<evidence type="ECO:0000256" key="2">
    <source>
        <dbReference type="SAM" id="MobiDB-lite"/>
    </source>
</evidence>
<protein>
    <submittedName>
        <fullName evidence="3">Uncharacterized protein</fullName>
    </submittedName>
</protein>
<keyword evidence="1" id="KW-0175">Coiled coil</keyword>
<feature type="region of interest" description="Disordered" evidence="2">
    <location>
        <begin position="365"/>
        <end position="407"/>
    </location>
</feature>
<dbReference type="OrthoDB" id="5860767at2759"/>
<feature type="compositionally biased region" description="Basic and acidic residues" evidence="2">
    <location>
        <begin position="266"/>
        <end position="275"/>
    </location>
</feature>
<comment type="caution">
    <text evidence="3">The sequence shown here is derived from an EMBL/GenBank/DDBJ whole genome shotgun (WGS) entry which is preliminary data.</text>
</comment>
<evidence type="ECO:0000256" key="1">
    <source>
        <dbReference type="SAM" id="Coils"/>
    </source>
</evidence>
<keyword evidence="4" id="KW-1185">Reference proteome</keyword>
<feature type="region of interest" description="Disordered" evidence="2">
    <location>
        <begin position="1"/>
        <end position="40"/>
    </location>
</feature>
<dbReference type="EMBL" id="CAJGYM010000001">
    <property type="protein sequence ID" value="CAD6184768.1"/>
    <property type="molecule type" value="Genomic_DNA"/>
</dbReference>
<evidence type="ECO:0000313" key="3">
    <source>
        <dbReference type="EMBL" id="CAD6184768.1"/>
    </source>
</evidence>
<accession>A0A8S1GPZ7</accession>